<reference evidence="1 2" key="1">
    <citation type="journal article" date="2016" name="Nat. Commun.">
        <title>Thousands of microbial genomes shed light on interconnected biogeochemical processes in an aquifer system.</title>
        <authorList>
            <person name="Anantharaman K."/>
            <person name="Brown C.T."/>
            <person name="Hug L.A."/>
            <person name="Sharon I."/>
            <person name="Castelle C.J."/>
            <person name="Probst A.J."/>
            <person name="Thomas B.C."/>
            <person name="Singh A."/>
            <person name="Wilkins M.J."/>
            <person name="Karaoz U."/>
            <person name="Brodie E.L."/>
            <person name="Williams K.H."/>
            <person name="Hubbard S.S."/>
            <person name="Banfield J.F."/>
        </authorList>
    </citation>
    <scope>NUCLEOTIDE SEQUENCE [LARGE SCALE GENOMIC DNA]</scope>
</reference>
<accession>A0A1F6G7N9</accession>
<gene>
    <name evidence="1" type="ORF">A2527_09700</name>
</gene>
<dbReference type="EMBL" id="MFNE01000043">
    <property type="protein sequence ID" value="OGG94112.1"/>
    <property type="molecule type" value="Genomic_DNA"/>
</dbReference>
<proteinExistence type="predicted"/>
<protein>
    <submittedName>
        <fullName evidence="1">Uncharacterized protein</fullName>
    </submittedName>
</protein>
<dbReference type="Proteomes" id="UP000178449">
    <property type="component" value="Unassembled WGS sequence"/>
</dbReference>
<evidence type="ECO:0000313" key="2">
    <source>
        <dbReference type="Proteomes" id="UP000178449"/>
    </source>
</evidence>
<name>A0A1F6G7N9_9PROT</name>
<organism evidence="1 2">
    <name type="scientific">Candidatus Lambdaproteobacteria bacterium RIFOXYD2_FULL_50_16</name>
    <dbReference type="NCBI Taxonomy" id="1817772"/>
    <lineage>
        <taxon>Bacteria</taxon>
        <taxon>Pseudomonadati</taxon>
        <taxon>Pseudomonadota</taxon>
        <taxon>Candidatus Lambdaproteobacteria</taxon>
    </lineage>
</organism>
<sequence>MKVKTLLLIGLFLLPLFPLFASEDQIGLSIGSVGGTYKEPGLELSLGGAVLDMPYYYHIFDNQMILGAQYSSFSLIGNSTVYLADSTGFLWPVSLQLDYNQVILSLVAGYSFDIPSWEAKIQPVVLIGSGSATLTVTASLLSFSESESYSGTAGMIGFEVPIYWYNEGKAFYQGVKLGAYSSGTNLAFTDGSTGKIRVNSSLSYSLGWKF</sequence>
<evidence type="ECO:0000313" key="1">
    <source>
        <dbReference type="EMBL" id="OGG94112.1"/>
    </source>
</evidence>
<comment type="caution">
    <text evidence="1">The sequence shown here is derived from an EMBL/GenBank/DDBJ whole genome shotgun (WGS) entry which is preliminary data.</text>
</comment>
<dbReference type="AlphaFoldDB" id="A0A1F6G7N9"/>